<gene>
    <name evidence="1" type="ORF">EVAR_41371_1</name>
</gene>
<keyword evidence="2" id="KW-1185">Reference proteome</keyword>
<evidence type="ECO:0000313" key="1">
    <source>
        <dbReference type="EMBL" id="GBP64955.1"/>
    </source>
</evidence>
<reference evidence="1 2" key="1">
    <citation type="journal article" date="2019" name="Commun. Biol.">
        <title>The bagworm genome reveals a unique fibroin gene that provides high tensile strength.</title>
        <authorList>
            <person name="Kono N."/>
            <person name="Nakamura H."/>
            <person name="Ohtoshi R."/>
            <person name="Tomita M."/>
            <person name="Numata K."/>
            <person name="Arakawa K."/>
        </authorList>
    </citation>
    <scope>NUCLEOTIDE SEQUENCE [LARGE SCALE GENOMIC DNA]</scope>
</reference>
<evidence type="ECO:0000313" key="2">
    <source>
        <dbReference type="Proteomes" id="UP000299102"/>
    </source>
</evidence>
<name>A0A4C1XRW5_EUMVA</name>
<organism evidence="1 2">
    <name type="scientific">Eumeta variegata</name>
    <name type="common">Bagworm moth</name>
    <name type="synonym">Eumeta japonica</name>
    <dbReference type="NCBI Taxonomy" id="151549"/>
    <lineage>
        <taxon>Eukaryota</taxon>
        <taxon>Metazoa</taxon>
        <taxon>Ecdysozoa</taxon>
        <taxon>Arthropoda</taxon>
        <taxon>Hexapoda</taxon>
        <taxon>Insecta</taxon>
        <taxon>Pterygota</taxon>
        <taxon>Neoptera</taxon>
        <taxon>Endopterygota</taxon>
        <taxon>Lepidoptera</taxon>
        <taxon>Glossata</taxon>
        <taxon>Ditrysia</taxon>
        <taxon>Tineoidea</taxon>
        <taxon>Psychidae</taxon>
        <taxon>Oiketicinae</taxon>
        <taxon>Eumeta</taxon>
    </lineage>
</organism>
<dbReference type="Proteomes" id="UP000299102">
    <property type="component" value="Unassembled WGS sequence"/>
</dbReference>
<protein>
    <submittedName>
        <fullName evidence="1">Uncharacterized protein</fullName>
    </submittedName>
</protein>
<proteinExistence type="predicted"/>
<accession>A0A4C1XRW5</accession>
<comment type="caution">
    <text evidence="1">The sequence shown here is derived from an EMBL/GenBank/DDBJ whole genome shotgun (WGS) entry which is preliminary data.</text>
</comment>
<sequence length="103" mass="11290">MSGIEIESGMESRIENGAWIKIKSETGTEIANGTRVENECGIKSTNKLMISDARVCFPNVTQSDDGHYANGESFRNRSIGLSTGPSWLTTPTAYDCLAVCRRR</sequence>
<dbReference type="AlphaFoldDB" id="A0A4C1XRW5"/>
<dbReference type="EMBL" id="BGZK01000914">
    <property type="protein sequence ID" value="GBP64955.1"/>
    <property type="molecule type" value="Genomic_DNA"/>
</dbReference>